<sequence length="72" mass="8677">MFEWFRETTDEVARLQSKPERAYSSNQIRWLYRQQTKHRDHARAGVWLRHTAVRGGRGDGVRRRLTDVLETH</sequence>
<reference evidence="1" key="2">
    <citation type="submission" date="2020-09" db="EMBL/GenBank/DDBJ databases">
        <authorList>
            <person name="Sun Q."/>
            <person name="Ohkuma M."/>
        </authorList>
    </citation>
    <scope>NUCLEOTIDE SEQUENCE</scope>
    <source>
        <strain evidence="1">JCM 19018</strain>
    </source>
</reference>
<dbReference type="AlphaFoldDB" id="A0A830EV62"/>
<dbReference type="Proteomes" id="UP000614221">
    <property type="component" value="Unassembled WGS sequence"/>
</dbReference>
<accession>A0A830EV62</accession>
<name>A0A830EV62_9EURY</name>
<comment type="caution">
    <text evidence="1">The sequence shown here is derived from an EMBL/GenBank/DDBJ whole genome shotgun (WGS) entry which is preliminary data.</text>
</comment>
<proteinExistence type="predicted"/>
<evidence type="ECO:0000313" key="2">
    <source>
        <dbReference type="Proteomes" id="UP000614221"/>
    </source>
</evidence>
<dbReference type="EMBL" id="BMPD01000007">
    <property type="protein sequence ID" value="GGK79214.1"/>
    <property type="molecule type" value="Genomic_DNA"/>
</dbReference>
<evidence type="ECO:0000313" key="1">
    <source>
        <dbReference type="EMBL" id="GGK79214.1"/>
    </source>
</evidence>
<organism evidence="1 2">
    <name type="scientific">Haloarcula sebkhae</name>
    <dbReference type="NCBI Taxonomy" id="932660"/>
    <lineage>
        <taxon>Archaea</taxon>
        <taxon>Methanobacteriati</taxon>
        <taxon>Methanobacteriota</taxon>
        <taxon>Stenosarchaea group</taxon>
        <taxon>Halobacteria</taxon>
        <taxon>Halobacteriales</taxon>
        <taxon>Haloarculaceae</taxon>
        <taxon>Haloarcula</taxon>
    </lineage>
</organism>
<protein>
    <submittedName>
        <fullName evidence="1">Uncharacterized protein</fullName>
    </submittedName>
</protein>
<reference evidence="1" key="1">
    <citation type="journal article" date="2014" name="Int. J. Syst. Evol. Microbiol.">
        <title>Complete genome sequence of Corynebacterium casei LMG S-19264T (=DSM 44701T), isolated from a smear-ripened cheese.</title>
        <authorList>
            <consortium name="US DOE Joint Genome Institute (JGI-PGF)"/>
            <person name="Walter F."/>
            <person name="Albersmeier A."/>
            <person name="Kalinowski J."/>
            <person name="Ruckert C."/>
        </authorList>
    </citation>
    <scope>NUCLEOTIDE SEQUENCE</scope>
    <source>
        <strain evidence="1">JCM 19018</strain>
    </source>
</reference>
<gene>
    <name evidence="1" type="ORF">GCM10009067_34360</name>
</gene>